<keyword evidence="3" id="KW-0804">Transcription</keyword>
<protein>
    <submittedName>
        <fullName evidence="5">GntR family transcriptional regulator</fullName>
    </submittedName>
</protein>
<sequence length="244" mass="26845">MELHSRLPDRVAEVLRARIRDEYEPGRRLPSETVLAEELNVSRASVREALKQLFAEGLVDRRWGAGTFVRELGEPVAFDVSEVSTTREVIRSAGHEPTLSFVDITVVPGEDEVLTALGLDQGADVWKVERVFAIDAQPAVLIIDHLAQIVNGAKIDPTVLKDVNLDMMTLLRREANTHIASSEGTIDAVAAAPLVASRLGIAEGTPVLRQRLMNIGPDGMPLMHSVSHHRSDVASFRVLRRQRS</sequence>
<dbReference type="InterPro" id="IPR000524">
    <property type="entry name" value="Tscrpt_reg_HTH_GntR"/>
</dbReference>
<feature type="domain" description="HTH gntR-type" evidence="4">
    <location>
        <begin position="5"/>
        <end position="72"/>
    </location>
</feature>
<dbReference type="SMART" id="SM00345">
    <property type="entry name" value="HTH_GNTR"/>
    <property type="match status" value="1"/>
</dbReference>
<dbReference type="PRINTS" id="PR00035">
    <property type="entry name" value="HTHGNTR"/>
</dbReference>
<keyword evidence="2" id="KW-0238">DNA-binding</keyword>
<organism evidence="5 6">
    <name type="scientific">Saccharopolyspora phatthalungensis</name>
    <dbReference type="NCBI Taxonomy" id="664693"/>
    <lineage>
        <taxon>Bacteria</taxon>
        <taxon>Bacillati</taxon>
        <taxon>Actinomycetota</taxon>
        <taxon>Actinomycetes</taxon>
        <taxon>Pseudonocardiales</taxon>
        <taxon>Pseudonocardiaceae</taxon>
        <taxon>Saccharopolyspora</taxon>
    </lineage>
</organism>
<keyword evidence="6" id="KW-1185">Reference proteome</keyword>
<dbReference type="GO" id="GO:0003677">
    <property type="term" value="F:DNA binding"/>
    <property type="evidence" value="ECO:0007669"/>
    <property type="project" value="UniProtKB-KW"/>
</dbReference>
<dbReference type="PANTHER" id="PTHR44846">
    <property type="entry name" value="MANNOSYL-D-GLYCERATE TRANSPORT/METABOLISM SYSTEM REPRESSOR MNGR-RELATED"/>
    <property type="match status" value="1"/>
</dbReference>
<dbReference type="InterPro" id="IPR011663">
    <property type="entry name" value="UTRA"/>
</dbReference>
<dbReference type="Gene3D" id="1.10.10.10">
    <property type="entry name" value="Winged helix-like DNA-binding domain superfamily/Winged helix DNA-binding domain"/>
    <property type="match status" value="1"/>
</dbReference>
<gene>
    <name evidence="5" type="ORF">BJ970_006962</name>
</gene>
<dbReference type="EMBL" id="JACHIW010000002">
    <property type="protein sequence ID" value="MBB5159363.1"/>
    <property type="molecule type" value="Genomic_DNA"/>
</dbReference>
<dbReference type="AlphaFoldDB" id="A0A840QKT5"/>
<dbReference type="InterPro" id="IPR036390">
    <property type="entry name" value="WH_DNA-bd_sf"/>
</dbReference>
<dbReference type="RefSeq" id="WP_184731715.1">
    <property type="nucleotide sequence ID" value="NZ_JACHIW010000002.1"/>
</dbReference>
<name>A0A840QKT5_9PSEU</name>
<dbReference type="InterPro" id="IPR028978">
    <property type="entry name" value="Chorismate_lyase_/UTRA_dom_sf"/>
</dbReference>
<dbReference type="Pfam" id="PF07702">
    <property type="entry name" value="UTRA"/>
    <property type="match status" value="1"/>
</dbReference>
<dbReference type="InterPro" id="IPR036388">
    <property type="entry name" value="WH-like_DNA-bd_sf"/>
</dbReference>
<dbReference type="Pfam" id="PF00392">
    <property type="entry name" value="GntR"/>
    <property type="match status" value="1"/>
</dbReference>
<dbReference type="GO" id="GO:0045892">
    <property type="term" value="P:negative regulation of DNA-templated transcription"/>
    <property type="evidence" value="ECO:0007669"/>
    <property type="project" value="TreeGrafter"/>
</dbReference>
<dbReference type="GO" id="GO:0003700">
    <property type="term" value="F:DNA-binding transcription factor activity"/>
    <property type="evidence" value="ECO:0007669"/>
    <property type="project" value="InterPro"/>
</dbReference>
<evidence type="ECO:0000313" key="6">
    <source>
        <dbReference type="Proteomes" id="UP000584374"/>
    </source>
</evidence>
<accession>A0A840QKT5</accession>
<dbReference type="PANTHER" id="PTHR44846:SF17">
    <property type="entry name" value="GNTR-FAMILY TRANSCRIPTIONAL REGULATOR"/>
    <property type="match status" value="1"/>
</dbReference>
<dbReference type="PROSITE" id="PS50949">
    <property type="entry name" value="HTH_GNTR"/>
    <property type="match status" value="1"/>
</dbReference>
<evidence type="ECO:0000259" key="4">
    <source>
        <dbReference type="PROSITE" id="PS50949"/>
    </source>
</evidence>
<dbReference type="Gene3D" id="3.40.1410.10">
    <property type="entry name" value="Chorismate lyase-like"/>
    <property type="match status" value="1"/>
</dbReference>
<dbReference type="SUPFAM" id="SSF64288">
    <property type="entry name" value="Chorismate lyase-like"/>
    <property type="match status" value="1"/>
</dbReference>
<evidence type="ECO:0000256" key="3">
    <source>
        <dbReference type="ARBA" id="ARBA00023163"/>
    </source>
</evidence>
<keyword evidence="1" id="KW-0805">Transcription regulation</keyword>
<comment type="caution">
    <text evidence="5">The sequence shown here is derived from an EMBL/GenBank/DDBJ whole genome shotgun (WGS) entry which is preliminary data.</text>
</comment>
<dbReference type="Proteomes" id="UP000584374">
    <property type="component" value="Unassembled WGS sequence"/>
</dbReference>
<evidence type="ECO:0000256" key="1">
    <source>
        <dbReference type="ARBA" id="ARBA00023015"/>
    </source>
</evidence>
<evidence type="ECO:0000313" key="5">
    <source>
        <dbReference type="EMBL" id="MBB5159363.1"/>
    </source>
</evidence>
<evidence type="ECO:0000256" key="2">
    <source>
        <dbReference type="ARBA" id="ARBA00023125"/>
    </source>
</evidence>
<dbReference type="SUPFAM" id="SSF46785">
    <property type="entry name" value="Winged helix' DNA-binding domain"/>
    <property type="match status" value="1"/>
</dbReference>
<dbReference type="CDD" id="cd07377">
    <property type="entry name" value="WHTH_GntR"/>
    <property type="match status" value="1"/>
</dbReference>
<dbReference type="InterPro" id="IPR050679">
    <property type="entry name" value="Bact_HTH_transcr_reg"/>
</dbReference>
<reference evidence="5 6" key="1">
    <citation type="submission" date="2020-08" db="EMBL/GenBank/DDBJ databases">
        <title>Sequencing the genomes of 1000 actinobacteria strains.</title>
        <authorList>
            <person name="Klenk H.-P."/>
        </authorList>
    </citation>
    <scope>NUCLEOTIDE SEQUENCE [LARGE SCALE GENOMIC DNA]</scope>
    <source>
        <strain evidence="5 6">DSM 45584</strain>
    </source>
</reference>
<dbReference type="SMART" id="SM00866">
    <property type="entry name" value="UTRA"/>
    <property type="match status" value="1"/>
</dbReference>
<proteinExistence type="predicted"/>